<evidence type="ECO:0000313" key="2">
    <source>
        <dbReference type="Proteomes" id="UP000030392"/>
    </source>
</evidence>
<dbReference type="EMBL" id="JNAX01000001">
    <property type="protein sequence ID" value="KGG22515.1"/>
    <property type="molecule type" value="Genomic_DNA"/>
</dbReference>
<accession>A0A0A2CC80</accession>
<proteinExistence type="predicted"/>
<protein>
    <submittedName>
        <fullName evidence="1">Uncharacterized protein</fullName>
    </submittedName>
</protein>
<dbReference type="Proteomes" id="UP000030392">
    <property type="component" value="Unassembled WGS sequence"/>
</dbReference>
<sequence>MPEDSLNASNPENANHHWFPFLRFKKECEAAGKEVSVNEWMRATGQLNEKIAHEESVALAAKIASEKEADAKKEIEKEALKKKKEIQSELNTKP</sequence>
<gene>
    <name evidence="1" type="ORF">EV03_0032</name>
</gene>
<organism evidence="1 2">
    <name type="scientific">Prochlorococcus marinus str. PAC1</name>
    <dbReference type="NCBI Taxonomy" id="59924"/>
    <lineage>
        <taxon>Bacteria</taxon>
        <taxon>Bacillati</taxon>
        <taxon>Cyanobacteriota</taxon>
        <taxon>Cyanophyceae</taxon>
        <taxon>Synechococcales</taxon>
        <taxon>Prochlorococcaceae</taxon>
        <taxon>Prochlorococcus</taxon>
    </lineage>
</organism>
<evidence type="ECO:0000313" key="1">
    <source>
        <dbReference type="EMBL" id="KGG22515.1"/>
    </source>
</evidence>
<dbReference type="RefSeq" id="WP_036904062.1">
    <property type="nucleotide sequence ID" value="NZ_CP138967.1"/>
</dbReference>
<comment type="caution">
    <text evidence="1">The sequence shown here is derived from an EMBL/GenBank/DDBJ whole genome shotgun (WGS) entry which is preliminary data.</text>
</comment>
<dbReference type="AlphaFoldDB" id="A0A0A2CC80"/>
<reference evidence="2" key="1">
    <citation type="journal article" date="2014" name="Sci. Data">
        <title>Genomes of diverse isolates of the marine cyanobacterium Prochlorococcus.</title>
        <authorList>
            <person name="Biller S."/>
            <person name="Berube P."/>
            <person name="Thompson J."/>
            <person name="Kelly L."/>
            <person name="Roggensack S."/>
            <person name="Awad L."/>
            <person name="Roache-Johnson K."/>
            <person name="Ding H."/>
            <person name="Giovannoni S.J."/>
            <person name="Moore L.R."/>
            <person name="Chisholm S.W."/>
        </authorList>
    </citation>
    <scope>NUCLEOTIDE SEQUENCE [LARGE SCALE GENOMIC DNA]</scope>
    <source>
        <strain evidence="2">PAC1</strain>
    </source>
</reference>
<name>A0A0A2CC80_PROMR</name>